<accession>A0A2S4HED3</accession>
<dbReference type="AlphaFoldDB" id="A0A2S4HED3"/>
<dbReference type="SUPFAM" id="SSF52540">
    <property type="entry name" value="P-loop containing nucleoside triphosphate hydrolases"/>
    <property type="match status" value="1"/>
</dbReference>
<organism evidence="1 2">
    <name type="scientific">Zhongshania marina</name>
    <dbReference type="NCBI Taxonomy" id="2304603"/>
    <lineage>
        <taxon>Bacteria</taxon>
        <taxon>Pseudomonadati</taxon>
        <taxon>Pseudomonadota</taxon>
        <taxon>Gammaproteobacteria</taxon>
        <taxon>Cellvibrionales</taxon>
        <taxon>Spongiibacteraceae</taxon>
        <taxon>Zhongshania</taxon>
    </lineage>
</organism>
<sequence>MKIILLHSIGGGNGVTTVTANLAAALQGLGHRCLAIDCTPDNLLALHFGVASDAVDGWARSASLSQSWVECGFEAMDGGRVLPFGMLDVESLATLRRNLTEKPKHIADICHALSGEPLDYLLLDFSAPLTGYCSAQFSALKDLADYSLLIARADLQSYRLLVSHPLGQQLLTDCEILLNAVKTENELQRDLLLVMRRELEHHLISNIIHHDAAVPEAFAHLQTLNSYAPNSAAALDFYLLAVWCVNKLPKVPS</sequence>
<gene>
    <name evidence="1" type="primary">yhjQ</name>
    <name evidence="1" type="ORF">C0068_12530</name>
</gene>
<dbReference type="OrthoDB" id="5288747at2"/>
<dbReference type="InterPro" id="IPR017746">
    <property type="entry name" value="Cellulose_synthase_operon_BcsQ"/>
</dbReference>
<dbReference type="RefSeq" id="WP_103684813.1">
    <property type="nucleotide sequence ID" value="NZ_PQGG01000029.1"/>
</dbReference>
<reference evidence="1" key="1">
    <citation type="submission" date="2018-01" db="EMBL/GenBank/DDBJ databases">
        <authorList>
            <person name="Yu X.-D."/>
        </authorList>
    </citation>
    <scope>NUCLEOTIDE SEQUENCE</scope>
    <source>
        <strain evidence="1">ZX-21</strain>
    </source>
</reference>
<dbReference type="InterPro" id="IPR027417">
    <property type="entry name" value="P-loop_NTPase"/>
</dbReference>
<name>A0A2S4HED3_9GAMM</name>
<protein>
    <submittedName>
        <fullName evidence="1">Cellulose synthase operon protein YhjQ</fullName>
    </submittedName>
</protein>
<evidence type="ECO:0000313" key="1">
    <source>
        <dbReference type="EMBL" id="POP52354.1"/>
    </source>
</evidence>
<dbReference type="Gene3D" id="3.40.50.300">
    <property type="entry name" value="P-loop containing nucleotide triphosphate hydrolases"/>
    <property type="match status" value="1"/>
</dbReference>
<dbReference type="Proteomes" id="UP000237222">
    <property type="component" value="Unassembled WGS sequence"/>
</dbReference>
<dbReference type="NCBIfam" id="TIGR03371">
    <property type="entry name" value="cellulose_yhjQ"/>
    <property type="match status" value="1"/>
</dbReference>
<dbReference type="Pfam" id="PF06564">
    <property type="entry name" value="CBP_BcsQ"/>
    <property type="match status" value="1"/>
</dbReference>
<comment type="caution">
    <text evidence="1">The sequence shown here is derived from an EMBL/GenBank/DDBJ whole genome shotgun (WGS) entry which is preliminary data.</text>
</comment>
<proteinExistence type="predicted"/>
<evidence type="ECO:0000313" key="2">
    <source>
        <dbReference type="Proteomes" id="UP000237222"/>
    </source>
</evidence>
<dbReference type="EMBL" id="PQGG01000029">
    <property type="protein sequence ID" value="POP52354.1"/>
    <property type="molecule type" value="Genomic_DNA"/>
</dbReference>